<accession>A0A2S1YT98</accession>
<keyword evidence="2" id="KW-1185">Reference proteome</keyword>
<organism evidence="1 2">
    <name type="scientific">Flavobacterium crocinum</name>
    <dbReference type="NCBI Taxonomy" id="2183896"/>
    <lineage>
        <taxon>Bacteria</taxon>
        <taxon>Pseudomonadati</taxon>
        <taxon>Bacteroidota</taxon>
        <taxon>Flavobacteriia</taxon>
        <taxon>Flavobacteriales</taxon>
        <taxon>Flavobacteriaceae</taxon>
        <taxon>Flavobacterium</taxon>
    </lineage>
</organism>
<evidence type="ECO:0000313" key="2">
    <source>
        <dbReference type="Proteomes" id="UP000245250"/>
    </source>
</evidence>
<proteinExistence type="predicted"/>
<dbReference type="AlphaFoldDB" id="A0A2S1YT98"/>
<protein>
    <submittedName>
        <fullName evidence="1">Uncharacterized protein</fullName>
    </submittedName>
</protein>
<sequence length="592" mass="69716">MNNFYNTYNARYLEPSQVAEKFIYSESFETLIKNRHSVILGARGCGKTTLMKMLTIPALNNWKHEKAYEIKKSFPFYAIYISTDVYWDVKEQSYDEQLRRFGNFADKISKFSVNSNVFIALCETFLNVLNIELNDSELKKEIELSNYLIDSWYLNNTIPKLEYVKEALLKRIDFVSQLVQDVIFNYEEEQNIPDFDFFNLSFDSSVSHIISVFERIYNIPKIKKWALCFDELEFAPSWLQDKLYKSLRSRNNQKILYKISSSPILPKEVEKIFKDEYSPSSGNDFDCIKMWNLSTNEDFSRELIESLLNDKFGTKDSKKYFGKNYMYLEERESYSATSLYLKEMRELSEKDYSFREFLKSKDVDNVNPAPKDLNQKSSIFRKIKPIVYFRNYFIDFNSKEKPKPQFRTRNKAVELYSGIDILSKICEGNPRWIIGLTNAILSKSKEINALPRVQYDEVINISKRFMNSIENIPVKLHDPNLTIKSLVEVIGNYFQRQVLGGKFIPEPNSTFKFDVDSKDFITLLEKGIFQGAFILVDCNNESFDFEIYDKKFKLSYLYYPEYKLPIRKSSSIGLSTILKENNKSHNLFSQEL</sequence>
<reference evidence="1 2" key="1">
    <citation type="submission" date="2018-05" db="EMBL/GenBank/DDBJ databases">
        <title>Genome sequencing of Flavobacterium sp. HYN0056.</title>
        <authorList>
            <person name="Yi H."/>
            <person name="Baek C."/>
        </authorList>
    </citation>
    <scope>NUCLEOTIDE SEQUENCE [LARGE SCALE GENOMIC DNA]</scope>
    <source>
        <strain evidence="1 2">HYN0056</strain>
    </source>
</reference>
<dbReference type="SUPFAM" id="SSF52540">
    <property type="entry name" value="P-loop containing nucleoside triphosphate hydrolases"/>
    <property type="match status" value="1"/>
</dbReference>
<name>A0A2S1YT98_9FLAO</name>
<dbReference type="Pfam" id="PF24389">
    <property type="entry name" value="ORC-CDC6-like"/>
    <property type="match status" value="1"/>
</dbReference>
<dbReference type="KEGG" id="fcr:HYN56_23250"/>
<gene>
    <name evidence="1" type="ORF">HYN56_23250</name>
</gene>
<dbReference type="InterPro" id="IPR027417">
    <property type="entry name" value="P-loop_NTPase"/>
</dbReference>
<dbReference type="InterPro" id="IPR056955">
    <property type="entry name" value="ORC-CDC6-like"/>
</dbReference>
<dbReference type="RefSeq" id="WP_109194386.1">
    <property type="nucleotide sequence ID" value="NZ_CP029255.1"/>
</dbReference>
<dbReference type="Proteomes" id="UP000245250">
    <property type="component" value="Chromosome"/>
</dbReference>
<dbReference type="OrthoDB" id="2080613at2"/>
<dbReference type="EMBL" id="CP029255">
    <property type="protein sequence ID" value="AWK06988.1"/>
    <property type="molecule type" value="Genomic_DNA"/>
</dbReference>
<evidence type="ECO:0000313" key="1">
    <source>
        <dbReference type="EMBL" id="AWK06988.1"/>
    </source>
</evidence>
<dbReference type="Gene3D" id="3.40.50.300">
    <property type="entry name" value="P-loop containing nucleotide triphosphate hydrolases"/>
    <property type="match status" value="1"/>
</dbReference>